<dbReference type="InterPro" id="IPR025944">
    <property type="entry name" value="Sigma_54_int_dom_CS"/>
</dbReference>
<dbReference type="PROSITE" id="PS00688">
    <property type="entry name" value="SIGMA54_INTERACT_3"/>
    <property type="match status" value="1"/>
</dbReference>
<dbReference type="FunFam" id="3.40.50.300:FF:000006">
    <property type="entry name" value="DNA-binding transcriptional regulator NtrC"/>
    <property type="match status" value="1"/>
</dbReference>
<dbReference type="InterPro" id="IPR002078">
    <property type="entry name" value="Sigma_54_int"/>
</dbReference>
<dbReference type="SMART" id="SM00065">
    <property type="entry name" value="GAF"/>
    <property type="match status" value="1"/>
</dbReference>
<dbReference type="CDD" id="cd00009">
    <property type="entry name" value="AAA"/>
    <property type="match status" value="1"/>
</dbReference>
<dbReference type="InterPro" id="IPR027417">
    <property type="entry name" value="P-loop_NTPase"/>
</dbReference>
<evidence type="ECO:0000256" key="1">
    <source>
        <dbReference type="ARBA" id="ARBA00022741"/>
    </source>
</evidence>
<dbReference type="OrthoDB" id="9802354at2"/>
<keyword evidence="6" id="KW-0804">Transcription</keyword>
<evidence type="ECO:0000256" key="3">
    <source>
        <dbReference type="ARBA" id="ARBA00023015"/>
    </source>
</evidence>
<evidence type="ECO:0000256" key="5">
    <source>
        <dbReference type="ARBA" id="ARBA00023159"/>
    </source>
</evidence>
<evidence type="ECO:0000256" key="6">
    <source>
        <dbReference type="ARBA" id="ARBA00023163"/>
    </source>
</evidence>
<feature type="domain" description="Sigma-54 factor interaction" evidence="7">
    <location>
        <begin position="210"/>
        <end position="439"/>
    </location>
</feature>
<dbReference type="GO" id="GO:0005524">
    <property type="term" value="F:ATP binding"/>
    <property type="evidence" value="ECO:0007669"/>
    <property type="project" value="UniProtKB-KW"/>
</dbReference>
<dbReference type="SMART" id="SM00382">
    <property type="entry name" value="AAA"/>
    <property type="match status" value="1"/>
</dbReference>
<keyword evidence="2" id="KW-0067">ATP-binding</keyword>
<dbReference type="PROSITE" id="PS00676">
    <property type="entry name" value="SIGMA54_INTERACT_2"/>
    <property type="match status" value="1"/>
</dbReference>
<dbReference type="EMBL" id="ABOX02000048">
    <property type="protein sequence ID" value="EEF58203.1"/>
    <property type="molecule type" value="Genomic_DNA"/>
</dbReference>
<dbReference type="RefSeq" id="WP_007417816.1">
    <property type="nucleotide sequence ID" value="NZ_ABOX02000048.1"/>
</dbReference>
<gene>
    <name evidence="8" type="ORF">Cflav_PD1403</name>
</gene>
<dbReference type="SUPFAM" id="SSF52540">
    <property type="entry name" value="P-loop containing nucleoside triphosphate hydrolases"/>
    <property type="match status" value="1"/>
</dbReference>
<dbReference type="PANTHER" id="PTHR32071">
    <property type="entry name" value="TRANSCRIPTIONAL REGULATORY PROTEIN"/>
    <property type="match status" value="1"/>
</dbReference>
<dbReference type="InterPro" id="IPR003593">
    <property type="entry name" value="AAA+_ATPase"/>
</dbReference>
<evidence type="ECO:0000256" key="4">
    <source>
        <dbReference type="ARBA" id="ARBA00023125"/>
    </source>
</evidence>
<accession>B9XPT0</accession>
<dbReference type="AlphaFoldDB" id="B9XPT0"/>
<dbReference type="Pfam" id="PF01590">
    <property type="entry name" value="GAF"/>
    <property type="match status" value="1"/>
</dbReference>
<dbReference type="Pfam" id="PF00158">
    <property type="entry name" value="Sigma54_activat"/>
    <property type="match status" value="1"/>
</dbReference>
<keyword evidence="1" id="KW-0547">Nucleotide-binding</keyword>
<dbReference type="STRING" id="320771.Cflav_PD1403"/>
<dbReference type="InterPro" id="IPR058031">
    <property type="entry name" value="AAA_lid_NorR"/>
</dbReference>
<protein>
    <submittedName>
        <fullName evidence="8">Transcriptional regulator, NifA subfamily, Fis Family</fullName>
    </submittedName>
</protein>
<dbReference type="InterPro" id="IPR003018">
    <property type="entry name" value="GAF"/>
</dbReference>
<dbReference type="Gene3D" id="1.10.8.60">
    <property type="match status" value="1"/>
</dbReference>
<keyword evidence="4" id="KW-0238">DNA-binding</keyword>
<dbReference type="Pfam" id="PF25601">
    <property type="entry name" value="AAA_lid_14"/>
    <property type="match status" value="1"/>
</dbReference>
<keyword evidence="3" id="KW-0805">Transcription regulation</keyword>
<organism evidence="8 9">
    <name type="scientific">Pedosphaera parvula (strain Ellin514)</name>
    <dbReference type="NCBI Taxonomy" id="320771"/>
    <lineage>
        <taxon>Bacteria</taxon>
        <taxon>Pseudomonadati</taxon>
        <taxon>Verrucomicrobiota</taxon>
        <taxon>Pedosphaerae</taxon>
        <taxon>Pedosphaerales</taxon>
        <taxon>Pedosphaeraceae</taxon>
        <taxon>Pedosphaera</taxon>
    </lineage>
</organism>
<keyword evidence="5" id="KW-0010">Activator</keyword>
<dbReference type="PANTHER" id="PTHR32071:SF117">
    <property type="entry name" value="PTS-DEPENDENT DIHYDROXYACETONE KINASE OPERON REGULATORY PROTEIN-RELATED"/>
    <property type="match status" value="1"/>
</dbReference>
<dbReference type="Gene3D" id="3.30.450.40">
    <property type="match status" value="1"/>
</dbReference>
<dbReference type="PROSITE" id="PS50045">
    <property type="entry name" value="SIGMA54_INTERACT_4"/>
    <property type="match status" value="1"/>
</dbReference>
<reference evidence="8 9" key="1">
    <citation type="journal article" date="2011" name="J. Bacteriol.">
        <title>Genome sequence of 'Pedosphaera parvula' Ellin514, an aerobic Verrucomicrobial isolate from pasture soil.</title>
        <authorList>
            <person name="Kant R."/>
            <person name="van Passel M.W."/>
            <person name="Sangwan P."/>
            <person name="Palva A."/>
            <person name="Lucas S."/>
            <person name="Copeland A."/>
            <person name="Lapidus A."/>
            <person name="Glavina Del Rio T."/>
            <person name="Dalin E."/>
            <person name="Tice H."/>
            <person name="Bruce D."/>
            <person name="Goodwin L."/>
            <person name="Pitluck S."/>
            <person name="Chertkov O."/>
            <person name="Larimer F.W."/>
            <person name="Land M.L."/>
            <person name="Hauser L."/>
            <person name="Brettin T.S."/>
            <person name="Detter J.C."/>
            <person name="Han S."/>
            <person name="de Vos W.M."/>
            <person name="Janssen P.H."/>
            <person name="Smidt H."/>
        </authorList>
    </citation>
    <scope>NUCLEOTIDE SEQUENCE [LARGE SCALE GENOMIC DNA]</scope>
    <source>
        <strain evidence="8 9">Ellin514</strain>
    </source>
</reference>
<dbReference type="FunFam" id="1.10.8.60:FF:000014">
    <property type="entry name" value="DNA-binding transcriptional regulator NtrC"/>
    <property type="match status" value="1"/>
</dbReference>
<dbReference type="InterPro" id="IPR029016">
    <property type="entry name" value="GAF-like_dom_sf"/>
</dbReference>
<dbReference type="InterPro" id="IPR025943">
    <property type="entry name" value="Sigma_54_int_dom_ATP-bd_2"/>
</dbReference>
<comment type="caution">
    <text evidence="8">The sequence shown here is derived from an EMBL/GenBank/DDBJ whole genome shotgun (WGS) entry which is preliminary data.</text>
</comment>
<evidence type="ECO:0000256" key="2">
    <source>
        <dbReference type="ARBA" id="ARBA00022840"/>
    </source>
</evidence>
<dbReference type="GO" id="GO:0003677">
    <property type="term" value="F:DNA binding"/>
    <property type="evidence" value="ECO:0007669"/>
    <property type="project" value="UniProtKB-KW"/>
</dbReference>
<sequence length="520" mass="57446">MNVDLESLLSISLAVGQARHMDAVLPLVVTGLTEKAGFALARIWLLEKPPVTTQNKPASKSTFLQLAASAGRSINDGQLWNNLHGEFARIPVGARKIGHIAERGESLRLDEQEVANSHWTAHPDWVAREGIKGFAGHPLVFKGEILGVMGIFSRQSVSQQQFQWLRLFADQAAVSIANARAFEEIERLRERLELENEYLRSEVTQNFGGFVGLSPALQNIFQQIELVAPTDTNVLITGESGTGKELAARAIHERSKRNTHTLVKVNCASVPHELFESEFFGHVKGAFTGAVRDRAGRFELADGGTLFLDEVGEIPLALQGKLLRVLQEGEFERLGEDRTRKVNVRIIAATNRNLKEQILAGHFRQDLFFRLSVFPLDLPPLRERREDIPILATHFLKLAAARMNFPTPPLTASDLQTLTNYSWPGNIRELQNVIERAVILSRGGTLHFQLNESAISPAPHETLAVPSTQKEWLQSQRPAIEAALKKSGGKIYGPDGAAALLGLRPTTLTSRIAALGINRR</sequence>
<dbReference type="Proteomes" id="UP000003688">
    <property type="component" value="Unassembled WGS sequence"/>
</dbReference>
<proteinExistence type="predicted"/>
<dbReference type="Gene3D" id="3.40.50.300">
    <property type="entry name" value="P-loop containing nucleotide triphosphate hydrolases"/>
    <property type="match status" value="1"/>
</dbReference>
<keyword evidence="9" id="KW-1185">Reference proteome</keyword>
<name>B9XPT0_PEDPL</name>
<evidence type="ECO:0000313" key="8">
    <source>
        <dbReference type="EMBL" id="EEF58203.1"/>
    </source>
</evidence>
<dbReference type="SUPFAM" id="SSF55781">
    <property type="entry name" value="GAF domain-like"/>
    <property type="match status" value="1"/>
</dbReference>
<dbReference type="GO" id="GO:0006355">
    <property type="term" value="P:regulation of DNA-templated transcription"/>
    <property type="evidence" value="ECO:0007669"/>
    <property type="project" value="InterPro"/>
</dbReference>
<evidence type="ECO:0000259" key="7">
    <source>
        <dbReference type="PROSITE" id="PS50045"/>
    </source>
</evidence>
<evidence type="ECO:0000313" key="9">
    <source>
        <dbReference type="Proteomes" id="UP000003688"/>
    </source>
</evidence>